<organism evidence="10 11">
    <name type="scientific">Isobaculum melis</name>
    <dbReference type="NCBI Taxonomy" id="142588"/>
    <lineage>
        <taxon>Bacteria</taxon>
        <taxon>Bacillati</taxon>
        <taxon>Bacillota</taxon>
        <taxon>Bacilli</taxon>
        <taxon>Lactobacillales</taxon>
        <taxon>Carnobacteriaceae</taxon>
        <taxon>Isobaculum</taxon>
    </lineage>
</organism>
<evidence type="ECO:0000256" key="2">
    <source>
        <dbReference type="ARBA" id="ARBA00022448"/>
    </source>
</evidence>
<evidence type="ECO:0000313" key="11">
    <source>
        <dbReference type="Proteomes" id="UP000198948"/>
    </source>
</evidence>
<gene>
    <name evidence="10" type="ORF">SAMN04488559_101249</name>
</gene>
<dbReference type="STRING" id="142588.SAMN04488559_101249"/>
<dbReference type="RefSeq" id="WP_092649435.1">
    <property type="nucleotide sequence ID" value="NZ_FOHA01000001.1"/>
</dbReference>
<evidence type="ECO:0000256" key="7">
    <source>
        <dbReference type="ARBA" id="ARBA00022989"/>
    </source>
</evidence>
<feature type="transmembrane region" description="Helical" evidence="9">
    <location>
        <begin position="91"/>
        <end position="117"/>
    </location>
</feature>
<dbReference type="InterPro" id="IPR004700">
    <property type="entry name" value="PTS_IIC_man"/>
</dbReference>
<evidence type="ECO:0000256" key="6">
    <source>
        <dbReference type="ARBA" id="ARBA00022692"/>
    </source>
</evidence>
<dbReference type="GO" id="GO:0005886">
    <property type="term" value="C:plasma membrane"/>
    <property type="evidence" value="ECO:0007669"/>
    <property type="project" value="UniProtKB-SubCell"/>
</dbReference>
<dbReference type="PANTHER" id="PTHR32502">
    <property type="entry name" value="N-ACETYLGALACTOSAMINE PERMEASE II COMPONENT-RELATED"/>
    <property type="match status" value="1"/>
</dbReference>
<dbReference type="EMBL" id="FOHA01000001">
    <property type="protein sequence ID" value="SER53492.1"/>
    <property type="molecule type" value="Genomic_DNA"/>
</dbReference>
<evidence type="ECO:0000256" key="5">
    <source>
        <dbReference type="ARBA" id="ARBA00022683"/>
    </source>
</evidence>
<keyword evidence="8 9" id="KW-0472">Membrane</keyword>
<keyword evidence="6 9" id="KW-0812">Transmembrane</keyword>
<comment type="subcellular location">
    <subcellularLocation>
        <location evidence="1">Cell membrane</location>
        <topology evidence="1">Multi-pass membrane protein</topology>
    </subcellularLocation>
</comment>
<dbReference type="InterPro" id="IPR047835">
    <property type="entry name" value="PTS_IIC_GalNAc_AgaW-like"/>
</dbReference>
<protein>
    <submittedName>
        <fullName evidence="10">PTS system, N-acetylgalactosamine-specific IIC component</fullName>
    </submittedName>
</protein>
<dbReference type="OrthoDB" id="1649937at2"/>
<feature type="transmembrane region" description="Helical" evidence="9">
    <location>
        <begin position="31"/>
        <end position="57"/>
    </location>
</feature>
<keyword evidence="3" id="KW-1003">Cell membrane</keyword>
<keyword evidence="11" id="KW-1185">Reference proteome</keyword>
<keyword evidence="2" id="KW-0813">Transport</keyword>
<name>A0A1H9PZ78_9LACT</name>
<keyword evidence="4" id="KW-0762">Sugar transport</keyword>
<dbReference type="PANTHER" id="PTHR32502:SF8">
    <property type="entry name" value="N-ACETYLGALACTOSAMINE PERMEASE IIC COMPONENT 1"/>
    <property type="match status" value="1"/>
</dbReference>
<dbReference type="InterPro" id="IPR050303">
    <property type="entry name" value="GatZ_KbaZ_carbometab"/>
</dbReference>
<accession>A0A1H9PZ78</accession>
<dbReference type="GO" id="GO:0009401">
    <property type="term" value="P:phosphoenolpyruvate-dependent sugar phosphotransferase system"/>
    <property type="evidence" value="ECO:0007669"/>
    <property type="project" value="UniProtKB-KW"/>
</dbReference>
<evidence type="ECO:0000256" key="4">
    <source>
        <dbReference type="ARBA" id="ARBA00022597"/>
    </source>
</evidence>
<dbReference type="Pfam" id="PF03609">
    <property type="entry name" value="EII-Sor"/>
    <property type="match status" value="1"/>
</dbReference>
<evidence type="ECO:0000256" key="8">
    <source>
        <dbReference type="ARBA" id="ARBA00023136"/>
    </source>
</evidence>
<dbReference type="AlphaFoldDB" id="A0A1H9PZ78"/>
<dbReference type="PROSITE" id="PS51106">
    <property type="entry name" value="PTS_EIIC_TYPE_4"/>
    <property type="match status" value="1"/>
</dbReference>
<reference evidence="10 11" key="1">
    <citation type="submission" date="2016-10" db="EMBL/GenBank/DDBJ databases">
        <authorList>
            <person name="de Groot N.N."/>
        </authorList>
    </citation>
    <scope>NUCLEOTIDE SEQUENCE [LARGE SCALE GENOMIC DNA]</scope>
    <source>
        <strain evidence="10 11">DSM 13760</strain>
    </source>
</reference>
<feature type="transmembrane region" description="Helical" evidence="9">
    <location>
        <begin position="69"/>
        <end position="85"/>
    </location>
</feature>
<keyword evidence="7 9" id="KW-1133">Transmembrane helix</keyword>
<evidence type="ECO:0000313" key="10">
    <source>
        <dbReference type="EMBL" id="SER53492.1"/>
    </source>
</evidence>
<evidence type="ECO:0000256" key="9">
    <source>
        <dbReference type="SAM" id="Phobius"/>
    </source>
</evidence>
<feature type="transmembrane region" description="Helical" evidence="9">
    <location>
        <begin position="170"/>
        <end position="193"/>
    </location>
</feature>
<dbReference type="Proteomes" id="UP000198948">
    <property type="component" value="Unassembled WGS sequence"/>
</dbReference>
<feature type="transmembrane region" description="Helical" evidence="9">
    <location>
        <begin position="138"/>
        <end position="158"/>
    </location>
</feature>
<evidence type="ECO:0000256" key="3">
    <source>
        <dbReference type="ARBA" id="ARBA00022475"/>
    </source>
</evidence>
<keyword evidence="5" id="KW-0598">Phosphotransferase system</keyword>
<sequence>MLVQAILIGLWAGIAGVDLFNGLTHIHRPLVTGAVVGLILGDFQTGLIAGATLELVWAGMVPLAGAQPPNVVIGGIIGTAFAILSKQDASVAVGVAVPFAVAVQACITFIFTAFSPVMHKMDAYAAKADTKGIDRLSYYEPMFLFVFYFIISFLPIFLGADKAQGLVEMLPTWLIGGLSVAGGIMPAVGFAMLMKIMFKVSYAAFFVIGFVASAYGGMDILAVALIGGAIAAYDYYSGKGDGEDSGGKKAIVTQDVVEEDYSNGI</sequence>
<feature type="transmembrane region" description="Helical" evidence="9">
    <location>
        <begin position="205"/>
        <end position="233"/>
    </location>
</feature>
<evidence type="ECO:0000256" key="1">
    <source>
        <dbReference type="ARBA" id="ARBA00004651"/>
    </source>
</evidence>
<proteinExistence type="predicted"/>
<dbReference type="NCBIfam" id="NF040757">
    <property type="entry name" value="AgaW"/>
    <property type="match status" value="1"/>
</dbReference>